<dbReference type="GO" id="GO:0016705">
    <property type="term" value="F:oxidoreductase activity, acting on paired donors, with incorporation or reduction of molecular oxygen"/>
    <property type="evidence" value="ECO:0007669"/>
    <property type="project" value="InterPro"/>
</dbReference>
<evidence type="ECO:0000313" key="6">
    <source>
        <dbReference type="EMBL" id="PHT74459.1"/>
    </source>
</evidence>
<dbReference type="EMBL" id="AYRZ02000008">
    <property type="protein sequence ID" value="PHT74459.1"/>
    <property type="molecule type" value="Genomic_DNA"/>
</dbReference>
<dbReference type="Pfam" id="PF00067">
    <property type="entry name" value="p450"/>
    <property type="match status" value="1"/>
</dbReference>
<dbReference type="Gramene" id="PHT74459">
    <property type="protein sequence ID" value="PHT74459"/>
    <property type="gene ID" value="T459_21736"/>
</dbReference>
<organism evidence="6 7">
    <name type="scientific">Capsicum annuum</name>
    <name type="common">Capsicum pepper</name>
    <dbReference type="NCBI Taxonomy" id="4072"/>
    <lineage>
        <taxon>Eukaryota</taxon>
        <taxon>Viridiplantae</taxon>
        <taxon>Streptophyta</taxon>
        <taxon>Embryophyta</taxon>
        <taxon>Tracheophyta</taxon>
        <taxon>Spermatophyta</taxon>
        <taxon>Magnoliopsida</taxon>
        <taxon>eudicotyledons</taxon>
        <taxon>Gunneridae</taxon>
        <taxon>Pentapetalae</taxon>
        <taxon>asterids</taxon>
        <taxon>lamiids</taxon>
        <taxon>Solanales</taxon>
        <taxon>Solanaceae</taxon>
        <taxon>Solanoideae</taxon>
        <taxon>Capsiceae</taxon>
        <taxon>Capsicum</taxon>
    </lineage>
</organism>
<dbReference type="InterPro" id="IPR036396">
    <property type="entry name" value="Cyt_P450_sf"/>
</dbReference>
<comment type="cofactor">
    <cofactor evidence="1">
        <name>heme</name>
        <dbReference type="ChEBI" id="CHEBI:30413"/>
    </cofactor>
</comment>
<name>A0A2G2YXJ4_CAPAN</name>
<dbReference type="SUPFAM" id="SSF48264">
    <property type="entry name" value="Cytochrome P450"/>
    <property type="match status" value="1"/>
</dbReference>
<dbReference type="Proteomes" id="UP000222542">
    <property type="component" value="Unassembled WGS sequence"/>
</dbReference>
<evidence type="ECO:0000313" key="7">
    <source>
        <dbReference type="Proteomes" id="UP000222542"/>
    </source>
</evidence>
<dbReference type="AlphaFoldDB" id="A0A2G2YXJ4"/>
<dbReference type="PANTHER" id="PTHR24296">
    <property type="entry name" value="CYTOCHROME P450"/>
    <property type="match status" value="1"/>
</dbReference>
<dbReference type="InterPro" id="IPR001128">
    <property type="entry name" value="Cyt_P450"/>
</dbReference>
<evidence type="ECO:0000256" key="1">
    <source>
        <dbReference type="ARBA" id="ARBA00001971"/>
    </source>
</evidence>
<accession>A0A2G2YXJ4</accession>
<gene>
    <name evidence="6" type="ORF">T459_21736</name>
</gene>
<evidence type="ECO:0000256" key="5">
    <source>
        <dbReference type="ARBA" id="ARBA00023004"/>
    </source>
</evidence>
<dbReference type="GO" id="GO:0004497">
    <property type="term" value="F:monooxygenase activity"/>
    <property type="evidence" value="ECO:0007669"/>
    <property type="project" value="InterPro"/>
</dbReference>
<evidence type="ECO:0000256" key="3">
    <source>
        <dbReference type="ARBA" id="ARBA00022723"/>
    </source>
</evidence>
<reference evidence="6 7" key="2">
    <citation type="journal article" date="2017" name="Genome Biol.">
        <title>New reference genome sequences of hot pepper reveal the massive evolution of plant disease-resistance genes by retroduplication.</title>
        <authorList>
            <person name="Kim S."/>
            <person name="Park J."/>
            <person name="Yeom S.I."/>
            <person name="Kim Y.M."/>
            <person name="Seo E."/>
            <person name="Kim K.T."/>
            <person name="Kim M.S."/>
            <person name="Lee J.M."/>
            <person name="Cheong K."/>
            <person name="Shin H.S."/>
            <person name="Kim S.B."/>
            <person name="Han K."/>
            <person name="Lee J."/>
            <person name="Park M."/>
            <person name="Lee H.A."/>
            <person name="Lee H.Y."/>
            <person name="Lee Y."/>
            <person name="Oh S."/>
            <person name="Lee J.H."/>
            <person name="Choi E."/>
            <person name="Choi E."/>
            <person name="Lee S.E."/>
            <person name="Jeon J."/>
            <person name="Kim H."/>
            <person name="Choi G."/>
            <person name="Song H."/>
            <person name="Lee J."/>
            <person name="Lee S.C."/>
            <person name="Kwon J.K."/>
            <person name="Lee H.Y."/>
            <person name="Koo N."/>
            <person name="Hong Y."/>
            <person name="Kim R.W."/>
            <person name="Kang W.H."/>
            <person name="Huh J.H."/>
            <person name="Kang B.C."/>
            <person name="Yang T.J."/>
            <person name="Lee Y.H."/>
            <person name="Bennetzen J.L."/>
            <person name="Choi D."/>
        </authorList>
    </citation>
    <scope>NUCLEOTIDE SEQUENCE [LARGE SCALE GENOMIC DNA]</scope>
    <source>
        <strain evidence="7">cv. CM334</strain>
    </source>
</reference>
<dbReference type="OMA" id="NASPGIC"/>
<evidence type="ECO:0000256" key="2">
    <source>
        <dbReference type="ARBA" id="ARBA00010617"/>
    </source>
</evidence>
<keyword evidence="3" id="KW-0479">Metal-binding</keyword>
<dbReference type="Gene3D" id="1.10.630.10">
    <property type="entry name" value="Cytochrome P450"/>
    <property type="match status" value="1"/>
</dbReference>
<sequence>MLCKYPHLQEKIAQEIKETTTEKKNATDITDFSANVSEEALENMQRLHAALTETLRLYATVRLDGIYAFQDDTLPVGFNVRKGDMVCYLPYAKGRTKFIRGDDEEEYKPERWLDGDGFFTLQAREPLQFQHSSLQFTNNQHASEKLHFDGNEKMHYVHATLTETLRL</sequence>
<evidence type="ECO:0000256" key="4">
    <source>
        <dbReference type="ARBA" id="ARBA00023002"/>
    </source>
</evidence>
<dbReference type="GO" id="GO:0020037">
    <property type="term" value="F:heme binding"/>
    <property type="evidence" value="ECO:0007669"/>
    <property type="project" value="InterPro"/>
</dbReference>
<comment type="caution">
    <text evidence="6">The sequence shown here is derived from an EMBL/GenBank/DDBJ whole genome shotgun (WGS) entry which is preliminary data.</text>
</comment>
<keyword evidence="4" id="KW-0560">Oxidoreductase</keyword>
<reference evidence="6 7" key="1">
    <citation type="journal article" date="2014" name="Nat. Genet.">
        <title>Genome sequence of the hot pepper provides insights into the evolution of pungency in Capsicum species.</title>
        <authorList>
            <person name="Kim S."/>
            <person name="Park M."/>
            <person name="Yeom S.I."/>
            <person name="Kim Y.M."/>
            <person name="Lee J.M."/>
            <person name="Lee H.A."/>
            <person name="Seo E."/>
            <person name="Choi J."/>
            <person name="Cheong K."/>
            <person name="Kim K.T."/>
            <person name="Jung K."/>
            <person name="Lee G.W."/>
            <person name="Oh S.K."/>
            <person name="Bae C."/>
            <person name="Kim S.B."/>
            <person name="Lee H.Y."/>
            <person name="Kim S.Y."/>
            <person name="Kim M.S."/>
            <person name="Kang B.C."/>
            <person name="Jo Y.D."/>
            <person name="Yang H.B."/>
            <person name="Jeong H.J."/>
            <person name="Kang W.H."/>
            <person name="Kwon J.K."/>
            <person name="Shin C."/>
            <person name="Lim J.Y."/>
            <person name="Park J.H."/>
            <person name="Huh J.H."/>
            <person name="Kim J.S."/>
            <person name="Kim B.D."/>
            <person name="Cohen O."/>
            <person name="Paran I."/>
            <person name="Suh M.C."/>
            <person name="Lee S.B."/>
            <person name="Kim Y.K."/>
            <person name="Shin Y."/>
            <person name="Noh S.J."/>
            <person name="Park J."/>
            <person name="Seo Y.S."/>
            <person name="Kwon S.Y."/>
            <person name="Kim H.A."/>
            <person name="Park J.M."/>
            <person name="Kim H.J."/>
            <person name="Choi S.B."/>
            <person name="Bosland P.W."/>
            <person name="Reeves G."/>
            <person name="Jo S.H."/>
            <person name="Lee B.W."/>
            <person name="Cho H.T."/>
            <person name="Choi H.S."/>
            <person name="Lee M.S."/>
            <person name="Yu Y."/>
            <person name="Do Choi Y."/>
            <person name="Park B.S."/>
            <person name="van Deynze A."/>
            <person name="Ashrafi H."/>
            <person name="Hill T."/>
            <person name="Kim W.T."/>
            <person name="Pai H.S."/>
            <person name="Ahn H.K."/>
            <person name="Yeam I."/>
            <person name="Giovannoni J.J."/>
            <person name="Rose J.K."/>
            <person name="Sorensen I."/>
            <person name="Lee S.J."/>
            <person name="Kim R.W."/>
            <person name="Choi I.Y."/>
            <person name="Choi B.S."/>
            <person name="Lim J.S."/>
            <person name="Lee Y.H."/>
            <person name="Choi D."/>
        </authorList>
    </citation>
    <scope>NUCLEOTIDE SEQUENCE [LARGE SCALE GENOMIC DNA]</scope>
    <source>
        <strain evidence="7">cv. CM334</strain>
    </source>
</reference>
<protein>
    <submittedName>
        <fullName evidence="6">Uncharacterized protein</fullName>
    </submittedName>
</protein>
<proteinExistence type="inferred from homology"/>
<keyword evidence="7" id="KW-1185">Reference proteome</keyword>
<keyword evidence="5" id="KW-0408">Iron</keyword>
<dbReference type="GO" id="GO:0005506">
    <property type="term" value="F:iron ion binding"/>
    <property type="evidence" value="ECO:0007669"/>
    <property type="project" value="InterPro"/>
</dbReference>
<comment type="similarity">
    <text evidence="2">Belongs to the cytochrome P450 family.</text>
</comment>